<dbReference type="GO" id="GO:0005743">
    <property type="term" value="C:mitochondrial inner membrane"/>
    <property type="evidence" value="ECO:0007669"/>
    <property type="project" value="TreeGrafter"/>
</dbReference>
<evidence type="ECO:0000259" key="2">
    <source>
        <dbReference type="Pfam" id="PF00561"/>
    </source>
</evidence>
<evidence type="ECO:0000256" key="1">
    <source>
        <dbReference type="SAM" id="MobiDB-lite"/>
    </source>
</evidence>
<dbReference type="InterPro" id="IPR029058">
    <property type="entry name" value="AB_hydrolase_fold"/>
</dbReference>
<accession>A0AAI9T0R4</accession>
<feature type="domain" description="AB hydrolase-1" evidence="2">
    <location>
        <begin position="132"/>
        <end position="256"/>
    </location>
</feature>
<dbReference type="GO" id="GO:0055088">
    <property type="term" value="P:lipid homeostasis"/>
    <property type="evidence" value="ECO:0007669"/>
    <property type="project" value="TreeGrafter"/>
</dbReference>
<dbReference type="Pfam" id="PF00561">
    <property type="entry name" value="Abhydrolase_1"/>
    <property type="match status" value="1"/>
</dbReference>
<keyword evidence="4" id="KW-1185">Reference proteome</keyword>
<name>A0AAI9T0R4_9ASCO</name>
<dbReference type="GeneID" id="73378233"/>
<feature type="region of interest" description="Disordered" evidence="1">
    <location>
        <begin position="1"/>
        <end position="26"/>
    </location>
</feature>
<dbReference type="GO" id="GO:0004623">
    <property type="term" value="F:phospholipase A2 activity"/>
    <property type="evidence" value="ECO:0007669"/>
    <property type="project" value="TreeGrafter"/>
</dbReference>
<dbReference type="GO" id="GO:0042171">
    <property type="term" value="F:lysophosphatidic acid acyltransferase activity"/>
    <property type="evidence" value="ECO:0007669"/>
    <property type="project" value="TreeGrafter"/>
</dbReference>
<feature type="compositionally biased region" description="Low complexity" evidence="1">
    <location>
        <begin position="1"/>
        <end position="18"/>
    </location>
</feature>
<dbReference type="GO" id="GO:0035965">
    <property type="term" value="P:cardiolipin acyl-chain remodeling"/>
    <property type="evidence" value="ECO:0007669"/>
    <property type="project" value="TreeGrafter"/>
</dbReference>
<dbReference type="RefSeq" id="XP_049182229.1">
    <property type="nucleotide sequence ID" value="XM_049326545.1"/>
</dbReference>
<organism evidence="3 4">
    <name type="scientific">Candida oxycetoniae</name>
    <dbReference type="NCBI Taxonomy" id="497107"/>
    <lineage>
        <taxon>Eukaryota</taxon>
        <taxon>Fungi</taxon>
        <taxon>Dikarya</taxon>
        <taxon>Ascomycota</taxon>
        <taxon>Saccharomycotina</taxon>
        <taxon>Pichiomycetes</taxon>
        <taxon>Debaryomycetaceae</taxon>
        <taxon>Candida/Lodderomyces clade</taxon>
        <taxon>Candida</taxon>
    </lineage>
</organism>
<dbReference type="Gene3D" id="3.40.50.1820">
    <property type="entry name" value="alpha/beta hydrolase"/>
    <property type="match status" value="2"/>
</dbReference>
<dbReference type="AlphaFoldDB" id="A0AAI9T0R4"/>
<evidence type="ECO:0000313" key="4">
    <source>
        <dbReference type="Proteomes" id="UP001202479"/>
    </source>
</evidence>
<sequence>MSVSSTSESTHTQESTSVAHKKKVNEFQDGRKRPEYSWKQSWADWFKQSWSSEYNDLKVEHRLLSQLSFYPKPTLATDKRRGEIINTDIGNGQYIHEFYIENNELADTDTNTNNSNNNNNAVSILPNTCKEIVLIHGYAASLGLFIDNFDSLSSIPGIKIHAIDLLGFGMSSRPKFPHLPSSTKQDIYKVEDWFIDSLEVWRKKRGIENFVLMGHSFGGYLSCAYAMKYNKPKSKNETTTTTQKSSSLIDKLVLISPVGVERNKFSLLDNQTTIPQISIEQEILADQEDIVHGSQSDSTTIATSTIEEEKGAEKGVQVGAGGRGGRTAAAAAAATTTTTAEAVEEEKSQTSRQKRLFNYLWQHNFSPFFLIRNAGPLKSKWISQWTTHRFAHTYYQNQESFQNMHDYIYRVFNGYGSGEYAITRVLAVGALAKLPLLDRCPQKFVDMKLPTLWLYGDKDWMNEKAGEEITDEINKLSMQQYSKRLAEFAIVKNAGHHLYLDNPPDFAKIVFNFLGFVEKK</sequence>
<gene>
    <name evidence="3" type="ORF">KGF56_000616</name>
</gene>
<dbReference type="Proteomes" id="UP001202479">
    <property type="component" value="Unassembled WGS sequence"/>
</dbReference>
<proteinExistence type="predicted"/>
<reference evidence="3" key="1">
    <citation type="journal article" date="2022" name="DNA Res.">
        <title>Genome analysis of five recently described species of the CUG-Ser clade uncovers Candida theae as a new hybrid lineage with pathogenic potential in the Candida parapsilosis species complex.</title>
        <authorList>
            <person name="Mixao V."/>
            <person name="Del Olmo V."/>
            <person name="Hegedusova E."/>
            <person name="Saus E."/>
            <person name="Pryszcz L."/>
            <person name="Cillingova A."/>
            <person name="Nosek J."/>
            <person name="Gabaldon T."/>
        </authorList>
    </citation>
    <scope>NUCLEOTIDE SEQUENCE</scope>
    <source>
        <strain evidence="3">CBS 10844</strain>
    </source>
</reference>
<dbReference type="PANTHER" id="PTHR42886:SF23">
    <property type="entry name" value="1-ACYLGLYCEROL-3-PHOSPHATE O-ACYLTRANSFERASE ICT1-RELATED"/>
    <property type="match status" value="1"/>
</dbReference>
<dbReference type="GO" id="GO:0006654">
    <property type="term" value="P:phosphatidic acid biosynthetic process"/>
    <property type="evidence" value="ECO:0007669"/>
    <property type="project" value="TreeGrafter"/>
</dbReference>
<evidence type="ECO:0000313" key="3">
    <source>
        <dbReference type="EMBL" id="KAI3406484.2"/>
    </source>
</evidence>
<protein>
    <recommendedName>
        <fullName evidence="2">AB hydrolase-1 domain-containing protein</fullName>
    </recommendedName>
</protein>
<dbReference type="SUPFAM" id="SSF53474">
    <property type="entry name" value="alpha/beta-Hydrolases"/>
    <property type="match status" value="1"/>
</dbReference>
<comment type="caution">
    <text evidence="3">The sequence shown here is derived from an EMBL/GenBank/DDBJ whole genome shotgun (WGS) entry which is preliminary data.</text>
</comment>
<dbReference type="InterPro" id="IPR000073">
    <property type="entry name" value="AB_hydrolase_1"/>
</dbReference>
<dbReference type="PANTHER" id="PTHR42886">
    <property type="entry name" value="RE40534P-RELATED"/>
    <property type="match status" value="1"/>
</dbReference>
<dbReference type="EMBL" id="JAHUZD010000023">
    <property type="protein sequence ID" value="KAI3406484.2"/>
    <property type="molecule type" value="Genomic_DNA"/>
</dbReference>